<feature type="domain" description="Methyltransferase" evidence="3">
    <location>
        <begin position="58"/>
        <end position="154"/>
    </location>
</feature>
<dbReference type="SUPFAM" id="SSF53335">
    <property type="entry name" value="S-adenosyl-L-methionine-dependent methyltransferases"/>
    <property type="match status" value="1"/>
</dbReference>
<dbReference type="InterPro" id="IPR029063">
    <property type="entry name" value="SAM-dependent_MTases_sf"/>
</dbReference>
<keyword evidence="2" id="KW-0808">Transferase</keyword>
<dbReference type="RefSeq" id="WP_263508605.1">
    <property type="nucleotide sequence ID" value="NZ_CP106982.1"/>
</dbReference>
<evidence type="ECO:0000313" key="4">
    <source>
        <dbReference type="EMBL" id="UYF94588.1"/>
    </source>
</evidence>
<dbReference type="EMBL" id="CP106982">
    <property type="protein sequence ID" value="UYF94588.1"/>
    <property type="molecule type" value="Genomic_DNA"/>
</dbReference>
<dbReference type="PANTHER" id="PTHR43861">
    <property type="entry name" value="TRANS-ACONITATE 2-METHYLTRANSFERASE-RELATED"/>
    <property type="match status" value="1"/>
</dbReference>
<protein>
    <submittedName>
        <fullName evidence="4">Class I SAM-dependent methyltransferase</fullName>
    </submittedName>
</protein>
<dbReference type="CDD" id="cd02440">
    <property type="entry name" value="AdoMet_MTases"/>
    <property type="match status" value="1"/>
</dbReference>
<dbReference type="Pfam" id="PF13649">
    <property type="entry name" value="Methyltransf_25"/>
    <property type="match status" value="1"/>
</dbReference>
<evidence type="ECO:0000256" key="2">
    <source>
        <dbReference type="ARBA" id="ARBA00022679"/>
    </source>
</evidence>
<dbReference type="Gene3D" id="3.40.50.150">
    <property type="entry name" value="Vaccinia Virus protein VP39"/>
    <property type="match status" value="1"/>
</dbReference>
<accession>A0AA46P1S4</accession>
<keyword evidence="1 4" id="KW-0489">Methyltransferase</keyword>
<sequence>MRHNDFQRQSTVHDDGPGVLITRVRGYAAFNTLFFAGRRSRVDAAAADLLGLQRGQAVLDIGCGPGAFARVVAERVGPTGHVVGVDPSRQMIDHATARARRLPHCEFRVGTAQELDDPDESFDAVTATFSMHHIPEGRRDDALAQFFRVLRPGGRLLLADMYPTDRIRPITVRVLTRAMRHRHDEAGASDVARAVDPIAAVDVRNYAGALRRAGFDEPAFHEIRPSTGCLVAVRPGPRG</sequence>
<dbReference type="GO" id="GO:0008168">
    <property type="term" value="F:methyltransferase activity"/>
    <property type="evidence" value="ECO:0007669"/>
    <property type="project" value="UniProtKB-KW"/>
</dbReference>
<dbReference type="GeneID" id="83619169"/>
<reference evidence="4" key="1">
    <citation type="submission" date="2022-09" db="EMBL/GenBank/DDBJ databases">
        <title>The genome sequence of Rhodococcus aetherivorans N1.</title>
        <authorList>
            <person name="Jiang W."/>
        </authorList>
    </citation>
    <scope>NUCLEOTIDE SEQUENCE</scope>
    <source>
        <strain evidence="4">N1</strain>
    </source>
</reference>
<evidence type="ECO:0000256" key="1">
    <source>
        <dbReference type="ARBA" id="ARBA00022603"/>
    </source>
</evidence>
<dbReference type="PANTHER" id="PTHR43861:SF1">
    <property type="entry name" value="TRANS-ACONITATE 2-METHYLTRANSFERASE"/>
    <property type="match status" value="1"/>
</dbReference>
<name>A0AA46P1S4_9NOCA</name>
<dbReference type="GO" id="GO:0032259">
    <property type="term" value="P:methylation"/>
    <property type="evidence" value="ECO:0007669"/>
    <property type="project" value="UniProtKB-KW"/>
</dbReference>
<evidence type="ECO:0000313" key="5">
    <source>
        <dbReference type="Proteomes" id="UP001163947"/>
    </source>
</evidence>
<gene>
    <name evidence="4" type="ORF">OCS65_02085</name>
</gene>
<organism evidence="4 5">
    <name type="scientific">Rhodococcus aetherivorans</name>
    <dbReference type="NCBI Taxonomy" id="191292"/>
    <lineage>
        <taxon>Bacteria</taxon>
        <taxon>Bacillati</taxon>
        <taxon>Actinomycetota</taxon>
        <taxon>Actinomycetes</taxon>
        <taxon>Mycobacteriales</taxon>
        <taxon>Nocardiaceae</taxon>
        <taxon>Rhodococcus</taxon>
    </lineage>
</organism>
<dbReference type="InterPro" id="IPR041698">
    <property type="entry name" value="Methyltransf_25"/>
</dbReference>
<evidence type="ECO:0000259" key="3">
    <source>
        <dbReference type="Pfam" id="PF13649"/>
    </source>
</evidence>
<dbReference type="AlphaFoldDB" id="A0AA46P1S4"/>
<dbReference type="Proteomes" id="UP001163947">
    <property type="component" value="Chromosome"/>
</dbReference>
<proteinExistence type="predicted"/>